<gene>
    <name evidence="1" type="ORF">IX38_22180</name>
</gene>
<dbReference type="OrthoDB" id="8904414at2"/>
<accession>A0A085YXV0</accession>
<evidence type="ECO:0000313" key="2">
    <source>
        <dbReference type="Proteomes" id="UP000028703"/>
    </source>
</evidence>
<sequence length="202" mass="23748">MTGEIQILKDFVEGRLSDNDFEQQLYTNKGLEKLLSDPAMDWQGTYLQNTTAFLYLIEQDYKNSEGRLNAHGTAKLFLDKTGIKVTESAKHYDDYEWLLGTSPKYVDADAGFIEKYILPKDKTLSKSDRKQYIKQRYIELFRYQVKPPRWIQNPNWPVKNDQPLYFLGQVEIKSSDLFREKGNVYLFIDPETGIIETVKQFY</sequence>
<dbReference type="eggNOG" id="ENOG5032JWR">
    <property type="taxonomic scope" value="Bacteria"/>
</dbReference>
<protein>
    <submittedName>
        <fullName evidence="1">Uncharacterized protein</fullName>
    </submittedName>
</protein>
<organism evidence="1 2">
    <name type="scientific">Chryseobacterium luteum</name>
    <dbReference type="NCBI Taxonomy" id="421531"/>
    <lineage>
        <taxon>Bacteria</taxon>
        <taxon>Pseudomonadati</taxon>
        <taxon>Bacteroidota</taxon>
        <taxon>Flavobacteriia</taxon>
        <taxon>Flavobacteriales</taxon>
        <taxon>Weeksellaceae</taxon>
        <taxon>Chryseobacterium group</taxon>
        <taxon>Chryseobacterium</taxon>
    </lineage>
</organism>
<dbReference type="STRING" id="421531.IX38_22180"/>
<reference evidence="1 2" key="1">
    <citation type="submission" date="2014-07" db="EMBL/GenBank/DDBJ databases">
        <title>Genome of Chryseobacterium luteum DSM 18605.</title>
        <authorList>
            <person name="Stropko S.J."/>
            <person name="Pipes S.E."/>
            <person name="Newman J.D."/>
        </authorList>
    </citation>
    <scope>NUCLEOTIDE SEQUENCE [LARGE SCALE GENOMIC DNA]</scope>
    <source>
        <strain evidence="1 2">DSM 18605</strain>
    </source>
</reference>
<keyword evidence="2" id="KW-1185">Reference proteome</keyword>
<dbReference type="RefSeq" id="WP_034707982.1">
    <property type="nucleotide sequence ID" value="NZ_JPRO01000034.1"/>
</dbReference>
<name>A0A085YXV0_9FLAO</name>
<dbReference type="EMBL" id="JPRO01000034">
    <property type="protein sequence ID" value="KFE97013.1"/>
    <property type="molecule type" value="Genomic_DNA"/>
</dbReference>
<proteinExistence type="predicted"/>
<evidence type="ECO:0000313" key="1">
    <source>
        <dbReference type="EMBL" id="KFE97013.1"/>
    </source>
</evidence>
<comment type="caution">
    <text evidence="1">The sequence shown here is derived from an EMBL/GenBank/DDBJ whole genome shotgun (WGS) entry which is preliminary data.</text>
</comment>
<dbReference type="Proteomes" id="UP000028703">
    <property type="component" value="Unassembled WGS sequence"/>
</dbReference>
<dbReference type="AlphaFoldDB" id="A0A085YXV0"/>